<dbReference type="InterPro" id="IPR049551">
    <property type="entry name" value="PKS_DH_C"/>
</dbReference>
<dbReference type="SMART" id="SM01294">
    <property type="entry name" value="PKS_PP_betabranch"/>
    <property type="match status" value="4"/>
</dbReference>
<reference evidence="14" key="2">
    <citation type="journal article" date="2012" name="Folia Microbiol. (Praha)">
        <title>Identification of the biosynthetic gene cluster for the antibiotic polyketide L-155,175 in Streptomyces hygroscopicus.</title>
        <authorList>
            <person name="Kim E.Y."/>
            <person name="Han J.W."/>
            <person name="Lee J.Y."/>
            <person name="Kim B.S."/>
        </authorList>
    </citation>
    <scope>NUCLEOTIDE SEQUENCE</scope>
    <source>
        <strain evidence="14">ATCC 31955</strain>
    </source>
</reference>
<feature type="active site" description="Proton donor; for dehydratase activity" evidence="9">
    <location>
        <position position="6204"/>
    </location>
</feature>
<feature type="region of interest" description="C-terminal hotdog fold" evidence="9">
    <location>
        <begin position="1067"/>
        <end position="1202"/>
    </location>
</feature>
<dbReference type="SUPFAM" id="SSF47336">
    <property type="entry name" value="ACP-like"/>
    <property type="match status" value="4"/>
</dbReference>
<dbReference type="PROSITE" id="PS00606">
    <property type="entry name" value="KS3_1"/>
    <property type="match status" value="4"/>
</dbReference>
<dbReference type="Pfam" id="PF02801">
    <property type="entry name" value="Ketoacyl-synt_C"/>
    <property type="match status" value="4"/>
</dbReference>
<feature type="domain" description="Ketosynthase family 3 (KS3)" evidence="12">
    <location>
        <begin position="1715"/>
        <end position="2136"/>
    </location>
</feature>
<dbReference type="CDD" id="cd08952">
    <property type="entry name" value="KR_1_SDR_x"/>
    <property type="match status" value="1"/>
</dbReference>
<dbReference type="Gene3D" id="3.10.129.110">
    <property type="entry name" value="Polyketide synthase dehydratase"/>
    <property type="match status" value="3"/>
</dbReference>
<dbReference type="GO" id="GO:0006633">
    <property type="term" value="P:fatty acid biosynthetic process"/>
    <property type="evidence" value="ECO:0007669"/>
    <property type="project" value="InterPro"/>
</dbReference>
<dbReference type="SMART" id="SM00826">
    <property type="entry name" value="PKS_DH"/>
    <property type="match status" value="3"/>
</dbReference>
<feature type="domain" description="Ketosynthase family 3 (KS3)" evidence="12">
    <location>
        <begin position="5132"/>
        <end position="5552"/>
    </location>
</feature>
<dbReference type="Gene3D" id="3.90.180.10">
    <property type="entry name" value="Medium-chain alcohol dehydrogenases, catalytic domain"/>
    <property type="match status" value="1"/>
</dbReference>
<feature type="domain" description="Ketosynthase family 3 (KS3)" evidence="12">
    <location>
        <begin position="3692"/>
        <end position="4116"/>
    </location>
</feature>
<feature type="domain" description="Carrier" evidence="11">
    <location>
        <begin position="6713"/>
        <end position="6788"/>
    </location>
</feature>
<feature type="region of interest" description="N-terminal hotdog fold" evidence="9">
    <location>
        <begin position="6006"/>
        <end position="6131"/>
    </location>
</feature>
<evidence type="ECO:0000256" key="5">
    <source>
        <dbReference type="ARBA" id="ARBA00022679"/>
    </source>
</evidence>
<dbReference type="InterPro" id="IPR020806">
    <property type="entry name" value="PKS_PP-bd"/>
</dbReference>
<dbReference type="InterPro" id="IPR049552">
    <property type="entry name" value="PKS_DH_N"/>
</dbReference>
<dbReference type="FunFam" id="3.40.366.10:FF:000002">
    <property type="entry name" value="Probable polyketide synthase 2"/>
    <property type="match status" value="4"/>
</dbReference>
<keyword evidence="3" id="KW-0596">Phosphopantetheine</keyword>
<dbReference type="CDD" id="cd00833">
    <property type="entry name" value="PKS"/>
    <property type="match status" value="4"/>
</dbReference>
<evidence type="ECO:0000259" key="13">
    <source>
        <dbReference type="PROSITE" id="PS52019"/>
    </source>
</evidence>
<accession>M5BE38</accession>
<dbReference type="GO" id="GO:0004315">
    <property type="term" value="F:3-oxoacyl-[acyl-carrier-protein] synthase activity"/>
    <property type="evidence" value="ECO:0007669"/>
    <property type="project" value="InterPro"/>
</dbReference>
<dbReference type="Gene3D" id="1.10.1200.10">
    <property type="entry name" value="ACP-like"/>
    <property type="match status" value="4"/>
</dbReference>
<dbReference type="CDD" id="cd05195">
    <property type="entry name" value="enoyl_red"/>
    <property type="match status" value="1"/>
</dbReference>
<feature type="domain" description="Ketosynthase family 3 (KS3)" evidence="12">
    <location>
        <begin position="42"/>
        <end position="468"/>
    </location>
</feature>
<dbReference type="Pfam" id="PF08659">
    <property type="entry name" value="KR"/>
    <property type="match status" value="4"/>
</dbReference>
<feature type="domain" description="Carrier" evidence="11">
    <location>
        <begin position="1623"/>
        <end position="1698"/>
    </location>
</feature>
<dbReference type="Pfam" id="PF00109">
    <property type="entry name" value="ketoacyl-synt"/>
    <property type="match status" value="4"/>
</dbReference>
<reference evidence="14" key="1">
    <citation type="submission" date="2011-12" db="EMBL/GenBank/DDBJ databases">
        <authorList>
            <person name="Kim E."/>
        </authorList>
    </citation>
    <scope>NUCLEOTIDE SEQUENCE</scope>
    <source>
        <strain evidence="14">ATCC 31955</strain>
    </source>
</reference>
<dbReference type="InterPro" id="IPR002364">
    <property type="entry name" value="Quin_OxRdtase/zeta-crystal_CS"/>
</dbReference>
<feature type="domain" description="Carrier" evidence="11">
    <location>
        <begin position="5040"/>
        <end position="5115"/>
    </location>
</feature>
<dbReference type="InterPro" id="IPR014043">
    <property type="entry name" value="Acyl_transferase_dom"/>
</dbReference>
<dbReference type="PROSITE" id="PS01162">
    <property type="entry name" value="QOR_ZETA_CRYSTAL"/>
    <property type="match status" value="1"/>
</dbReference>
<feature type="active site" description="Proton donor; for dehydratase activity" evidence="9">
    <location>
        <position position="1128"/>
    </location>
</feature>
<dbReference type="GO" id="GO:0031177">
    <property type="term" value="F:phosphopantetheine binding"/>
    <property type="evidence" value="ECO:0007669"/>
    <property type="project" value="InterPro"/>
</dbReference>
<dbReference type="FunFam" id="3.40.50.720:FF:000209">
    <property type="entry name" value="Polyketide synthase Pks12"/>
    <property type="match status" value="1"/>
</dbReference>
<dbReference type="FunFam" id="1.10.1200.10:FF:000007">
    <property type="entry name" value="Probable polyketide synthase pks17"/>
    <property type="match status" value="4"/>
</dbReference>
<dbReference type="FunFam" id="3.40.47.10:FF:000019">
    <property type="entry name" value="Polyketide synthase type I"/>
    <property type="match status" value="4"/>
</dbReference>
<dbReference type="CDD" id="cd08956">
    <property type="entry name" value="KR_3_FAS_SDR_x"/>
    <property type="match status" value="3"/>
</dbReference>
<dbReference type="EMBL" id="HE648167">
    <property type="protein sequence ID" value="CCF23202.1"/>
    <property type="molecule type" value="Genomic_DNA"/>
</dbReference>
<dbReference type="Gene3D" id="3.40.366.10">
    <property type="entry name" value="Malonyl-Coenzyme A Acyl Carrier Protein, domain 2"/>
    <property type="match status" value="4"/>
</dbReference>
<dbReference type="GO" id="GO:0004312">
    <property type="term" value="F:fatty acid synthase activity"/>
    <property type="evidence" value="ECO:0007669"/>
    <property type="project" value="TreeGrafter"/>
</dbReference>
<dbReference type="InterPro" id="IPR055123">
    <property type="entry name" value="SpnB-like_Rossmann"/>
</dbReference>
<dbReference type="InterPro" id="IPR032821">
    <property type="entry name" value="PKS_assoc"/>
</dbReference>
<feature type="region of interest" description="C-terminal hotdog fold" evidence="9">
    <location>
        <begin position="2727"/>
        <end position="2865"/>
    </location>
</feature>
<dbReference type="InterPro" id="IPR020807">
    <property type="entry name" value="PKS_DH"/>
</dbReference>
<dbReference type="PANTHER" id="PTHR43775:SF51">
    <property type="entry name" value="INACTIVE PHENOLPHTHIOCEROL SYNTHESIS POLYKETIDE SYNTHASE TYPE I PKS1-RELATED"/>
    <property type="match status" value="1"/>
</dbReference>
<name>M5BE38_STRHY</name>
<feature type="domain" description="PKS/mFAS DH" evidence="13">
    <location>
        <begin position="933"/>
        <end position="1202"/>
    </location>
</feature>
<dbReference type="SMART" id="SM00829">
    <property type="entry name" value="PKS_ER"/>
    <property type="match status" value="1"/>
</dbReference>
<feature type="active site" description="Proton donor; for dehydratase activity" evidence="9">
    <location>
        <position position="2788"/>
    </location>
</feature>
<evidence type="ECO:0000256" key="1">
    <source>
        <dbReference type="ARBA" id="ARBA00001957"/>
    </source>
</evidence>
<evidence type="ECO:0000256" key="7">
    <source>
        <dbReference type="ARBA" id="ARBA00023268"/>
    </source>
</evidence>
<dbReference type="InterPro" id="IPR057326">
    <property type="entry name" value="KR_dom"/>
</dbReference>
<dbReference type="InterPro" id="IPR009081">
    <property type="entry name" value="PP-bd_ACP"/>
</dbReference>
<dbReference type="SUPFAM" id="SSF51735">
    <property type="entry name" value="NAD(P)-binding Rossmann-fold domains"/>
    <property type="match status" value="9"/>
</dbReference>
<evidence type="ECO:0000256" key="4">
    <source>
        <dbReference type="ARBA" id="ARBA00022553"/>
    </source>
</evidence>
<dbReference type="InterPro" id="IPR050091">
    <property type="entry name" value="PKS_NRPS_Biosynth_Enz"/>
</dbReference>
<feature type="compositionally biased region" description="Low complexity" evidence="10">
    <location>
        <begin position="478"/>
        <end position="488"/>
    </location>
</feature>
<comment type="cofactor">
    <cofactor evidence="1">
        <name>pantetheine 4'-phosphate</name>
        <dbReference type="ChEBI" id="CHEBI:47942"/>
    </cofactor>
</comment>
<dbReference type="Pfam" id="PF22953">
    <property type="entry name" value="SpnB_Rossmann"/>
    <property type="match status" value="3"/>
</dbReference>
<feature type="domain" description="PKS/mFAS DH" evidence="13">
    <location>
        <begin position="6006"/>
        <end position="6287"/>
    </location>
</feature>
<feature type="domain" description="Carrier" evidence="11">
    <location>
        <begin position="3601"/>
        <end position="3676"/>
    </location>
</feature>
<dbReference type="InterPro" id="IPR016035">
    <property type="entry name" value="Acyl_Trfase/lysoPLipase"/>
</dbReference>
<dbReference type="SUPFAM" id="SSF55048">
    <property type="entry name" value="Probable ACP-binding domain of malonyl-CoA ACP transacylase"/>
    <property type="match status" value="4"/>
</dbReference>
<evidence type="ECO:0000256" key="6">
    <source>
        <dbReference type="ARBA" id="ARBA00023194"/>
    </source>
</evidence>
<dbReference type="GO" id="GO:0033068">
    <property type="term" value="P:macrolide biosynthetic process"/>
    <property type="evidence" value="ECO:0007669"/>
    <property type="project" value="UniProtKB-ARBA"/>
</dbReference>
<feature type="active site" description="Proton acceptor; for dehydratase activity" evidence="9">
    <location>
        <position position="965"/>
    </location>
</feature>
<dbReference type="SMART" id="SM00822">
    <property type="entry name" value="PKS_KR"/>
    <property type="match status" value="4"/>
</dbReference>
<dbReference type="SUPFAM" id="SSF50129">
    <property type="entry name" value="GroES-like"/>
    <property type="match status" value="1"/>
</dbReference>
<dbReference type="InterPro" id="IPR049900">
    <property type="entry name" value="PKS_mFAS_DH"/>
</dbReference>
<dbReference type="SUPFAM" id="SSF53901">
    <property type="entry name" value="Thiolase-like"/>
    <property type="match status" value="4"/>
</dbReference>
<organism evidence="14">
    <name type="scientific">Streptomyces hygroscopicus</name>
    <dbReference type="NCBI Taxonomy" id="1912"/>
    <lineage>
        <taxon>Bacteria</taxon>
        <taxon>Bacillati</taxon>
        <taxon>Actinomycetota</taxon>
        <taxon>Actinomycetes</taxon>
        <taxon>Kitasatosporales</taxon>
        <taxon>Streptomycetaceae</taxon>
        <taxon>Streptomyces</taxon>
        <taxon>Streptomyces violaceusniger group</taxon>
    </lineage>
</organism>
<evidence type="ECO:0000256" key="2">
    <source>
        <dbReference type="ARBA" id="ARBA00004792"/>
    </source>
</evidence>
<dbReference type="InterPro" id="IPR042104">
    <property type="entry name" value="PKS_dehydratase_sf"/>
</dbReference>
<dbReference type="InterPro" id="IPR016039">
    <property type="entry name" value="Thiolase-like"/>
</dbReference>
<dbReference type="Gene3D" id="3.30.70.3290">
    <property type="match status" value="4"/>
</dbReference>
<dbReference type="InterPro" id="IPR016036">
    <property type="entry name" value="Malonyl_transacylase_ACP-bd"/>
</dbReference>
<dbReference type="SMART" id="SM00825">
    <property type="entry name" value="PKS_KS"/>
    <property type="match status" value="4"/>
</dbReference>
<keyword evidence="7" id="KW-0511">Multifunctional enzyme</keyword>
<feature type="region of interest" description="C-terminal hotdog fold" evidence="9">
    <location>
        <begin position="6143"/>
        <end position="6287"/>
    </location>
</feature>
<dbReference type="InterPro" id="IPR036291">
    <property type="entry name" value="NAD(P)-bd_dom_sf"/>
</dbReference>
<dbReference type="InterPro" id="IPR036736">
    <property type="entry name" value="ACP-like_sf"/>
</dbReference>
<dbReference type="Gene3D" id="3.40.47.10">
    <property type="match status" value="4"/>
</dbReference>
<feature type="active site" description="Proton acceptor; for dehydratase activity" evidence="9">
    <location>
        <position position="2622"/>
    </location>
</feature>
<evidence type="ECO:0000259" key="12">
    <source>
        <dbReference type="PROSITE" id="PS52004"/>
    </source>
</evidence>
<feature type="region of interest" description="Disordered" evidence="10">
    <location>
        <begin position="469"/>
        <end position="488"/>
    </location>
</feature>
<dbReference type="SMART" id="SM00827">
    <property type="entry name" value="PKS_AT"/>
    <property type="match status" value="4"/>
</dbReference>
<keyword evidence="4" id="KW-0597">Phosphoprotein</keyword>
<protein>
    <submittedName>
        <fullName evidence="14">Type I PKS</fullName>
    </submittedName>
</protein>
<dbReference type="SUPFAM" id="SSF52151">
    <property type="entry name" value="FabD/lysophospholipase-like"/>
    <property type="match status" value="4"/>
</dbReference>
<dbReference type="Pfam" id="PF13602">
    <property type="entry name" value="ADH_zinc_N_2"/>
    <property type="match status" value="1"/>
</dbReference>
<dbReference type="Pfam" id="PF21089">
    <property type="entry name" value="PKS_DH_N"/>
    <property type="match status" value="3"/>
</dbReference>
<feature type="region of interest" description="N-terminal hotdog fold" evidence="9">
    <location>
        <begin position="933"/>
        <end position="1055"/>
    </location>
</feature>
<keyword evidence="6" id="KW-0045">Antibiotic biosynthesis</keyword>
<keyword evidence="5" id="KW-0808">Transferase</keyword>
<dbReference type="PROSITE" id="PS50075">
    <property type="entry name" value="CARRIER"/>
    <property type="match status" value="4"/>
</dbReference>
<dbReference type="InterPro" id="IPR014030">
    <property type="entry name" value="Ketoacyl_synth_N"/>
</dbReference>
<dbReference type="Pfam" id="PF00698">
    <property type="entry name" value="Acyl_transf_1"/>
    <property type="match status" value="4"/>
</dbReference>
<evidence type="ECO:0000256" key="10">
    <source>
        <dbReference type="SAM" id="MobiDB-lite"/>
    </source>
</evidence>
<dbReference type="InterPro" id="IPR011032">
    <property type="entry name" value="GroES-like_sf"/>
</dbReference>
<dbReference type="Pfam" id="PF00550">
    <property type="entry name" value="PP-binding"/>
    <property type="match status" value="4"/>
</dbReference>
<dbReference type="PROSITE" id="PS00012">
    <property type="entry name" value="PHOSPHOPANTETHEINE"/>
    <property type="match status" value="4"/>
</dbReference>
<dbReference type="InterPro" id="IPR020841">
    <property type="entry name" value="PKS_Beta-ketoAc_synthase_dom"/>
</dbReference>
<dbReference type="Pfam" id="PF08240">
    <property type="entry name" value="ADH_N"/>
    <property type="match status" value="1"/>
</dbReference>
<dbReference type="InterPro" id="IPR015083">
    <property type="entry name" value="NorB/c/GfsB-D-like_docking"/>
</dbReference>
<dbReference type="PROSITE" id="PS52004">
    <property type="entry name" value="KS3_2"/>
    <property type="match status" value="4"/>
</dbReference>
<dbReference type="FunFam" id="3.90.180.10:FF:000032">
    <property type="entry name" value="Probable polyketide synthase pks1"/>
    <property type="match status" value="1"/>
</dbReference>
<sequence>MTAQQGRGTAVNDDKLRTYLKRVTTDLHRASQRLAKLEAKDTEPIAIVGMACRYPGGVNSPEDLWRMVAAGTDAVTPFPDDRGWDLERLYDPQGDRPDSSYAREGGFLDEISGFEPQFFGISPNEALAMDPQQRLLLETTWEAFERAGIDPQAQRGAQVGVFAGVQYQDYGSRLRQVPEEVEGFLAGGNSDSVASGRISYTFGFEGPAVSVDTACSSSLVALHLAAQALRAEECTLAVAGGAMVMSTPVAFTEMSRQRGLAADGRCKSFAADADGTGWGEGVGMLLLERLSDARRNGHPVLALVRGTAVNQDGASSRLTAPNGPAQQRVIRKALTNAKLTPADVDVVEAHGTGTPLGDPIEAQALLATYGREHSPEQPLLLGSLKSNIGHTQAAAGVGGIIKMVQAMRHGQVPPTLHADRPTPQVDWASGTVRLATELQSWPEVDRVRRAAVSSFGVSGTNSHIVLEQAPAPEEPKKTGPAPAADADTGAAPAAVTAPAVVPWTFSARSPRALRARAAQLRALTGLDPLDVGHSLATTRAALEHRAVVLGGGSDADAALAALANDEEHPLLVRGTVRPTRDLVFVFPGQGAQWTGMAVDLLDASPVFADRIAQCAQALAPHVDWSLEDVLRSGDFDRVDVVQPVLFAVMVSLAALWQAAGVRPDAVVGHSQGEIAAAVVAGALSLEEGARVVALRSKALNALVGRGGMTSVALSAEEARRRIGPGLSVAAVNGPSSVVVAGDTAALDALETWDDVRVRRVPVDYASHSAHVEEIREELLTTLAGLTPRSAEIPFYSTVTGGLLDTAALDAEYWYRNLRQTVELETVVRALGAAGHDVFVEVSPHPVLTSAIEETVAGTVVGTLRRQTGGWDRFLLSLAELHVAGVPADLTALLPGGSRVDLPTYPFQREAYWLEDHSAQQGDVTAAGLGSADHPLLGAVVALADAEGALLTGRLSVRTHPWLADHTVRGAILLPGTAFLELAARAGDQVGCERVEELLLETPLVLPEHGAVAIQLAVGAPDPSGRRTITLHAAPDGTDEWTRHASGTLSAAPVAPAADLTVWPPRDATPLDAADMYDRYAAAGFGYGPAFQGLRMAWRRGEELFAEVVLPDDQQDAARHFGLHPALLDAALHVTGLADAAEARLPFSWNGMSLHAQGATALRVRIAPAGQDAVSVHVADPAGRPVASVESLALRPPAEDAVRAPGADAVFRPAWTPVTAAPGTAGPAGTVRVEPGGDVRAAVRHALAEVQRWLADDEPGQLVFVTSGAVSAAPEEDVTDLAGAAVWGLVRSAQSEHPGRFVLVDTDTEGAEAPLVTGEDQLAVRGARLLAPRLERARSDGPPAALDGTVLITGGTGLLGSHLARHLVTHHDVRHLVLLSRTGHAPELHAELTGLGAEVDIVACDAADRTALAAVIDGLRRPLRAVIHAAGALDDGVITAQTPERVDTVLRPKVDAAVNLHELTRDLDLAAFILFSSASGVFGGPGQANYAAANAYLDALAQHRRAAGLPAQSLAWSLWEQASAMTGHLDEADLRRIARSGMPPLTVEQGLELFDRALAAPDPLLVLMRLDLPVLRASADPVPPLLRSLVRTPARRAVAAHGTAEDTTSLAAQLAALPAADRLGAVVDLVRTRVATVLGHASADVIDGNRAFRDLGFDSLASVQLRNRLGAVTGLKLPATLVFDYPTPIALAEHLLAELGEGRTTATSAVQAVAVDEPIAIVSIGCRFPGDVRTPEDLWNLVASGGDAIAAFPGDRGWDLDGLYDPEGVRRGSSYAREGGFLAEAADFDPGFFGISPREALAMDPQQRLLLETSWEAFERAGIRPQDLKGSATGVFAGVMYQDYAARVTEVPEEIEGFLGTGTSPSVLSGRIAYTFGLEGPAVSVDTACSSSLVAMHLASQALRSGECSLALAGGVTIMSTPALFTEFSRQRGVAADGRCKSFSEGADGAGFGEGVGVVLLERLSDARRNGHPVLAVVRGSAVNQDGASNGLSAPNGPSQQRVIRQALANAGLRSSEVDVVEAHGTGTSLGDPIEAQAVLATYGQDRERPLWLGSLKSNIGHTQAAAGVAGVIKMVQAMRHGVLPRTLHVDAPSTHVDWTAGQVELLTEERPWDGPRRAGVSSFGLSGTNAHLILEQAPVEEPVAEEAAGAPVVPAVVPWVVSGRSAEAVRAQAGRLVSLADEDRAAVGAGLAGRSVFEHRAVVLGGPAQELAAGLRALADGEQRADVVSGVASAVGRTVFVFPGQGSQWAGMAVELLGSSPVFAARFAECERALSPFVDWSPTDIVHSGDFARVDVVQPVLWAVMVSLAALWESAGVRPDAVVGHSQGEIAAAVVAGALSLEDGARVVASRSKAITALAGRGGMVSVPLPVDEVRGLLPDGVSVAAVNGPSSVVISGDPAGLESVLVSMERARRVPVDYSSHSAQVAEIRQEILRVLEDVSPREARVPFFSTVDVEWADGTGLNADYWYRNLRQTVEFEAAVRDLAGAGFTTFIEVSAHPVLTVGIDEAVGDESVVSGTLRRDEGGLRRFLRSAGELFVRGVAVDFTPFFGNTPAYPDLPTYAFQRQRYWLEASAASGDVSAAGLRGVEHPLLGAALPLADAEGYLFTGRLSLRTHPWLADHAVNGTVLLPGTAFLELAQHAGEQLGCATVEELTLEAPMVLPDRGGLAIQVVVGAPDTDGSRRLTVHGKAEHAPADQEWTRYAGGTLTEATAPADFTAHTWPPAGAEAMDLDGFYDRMAGNGFAYGPAFQGLRAAWRQGDTLFAEVALPDEQADQADAYGLHPALLDAALQAAGLGAFFSGDEARLPFVWRGVSLPASGADVLRVRVRPDGPDSITIAAADGSGEPVVTVGSLVVRPLNPALFRASRELPYHFQWPVLALDTDRTHPEPEVFAVGAGSAHEVTAQVLARLQDALTEDGTLIVRTRAAVATEPGADVDPAHAAVWGLVRSAQAEHPDRFVLIDSDEASDHLVAAAVATGESQLALRDGVAHQPRLARVGTGDTLLPPADGTSPWLLGTTERGTLENLALLPAPELLAPLADNEVRVEIRAAGMNFRDALNALGLLPGEPGPMGIEGAGVVTATGPGVTGLAVGDRVCGVFAGCYGPVAVADRRLLARMPDGWTFEQAAGVPVVFLTAYRGLVDLAGLSAGETVLVHAAAGGVGMAAVQLARHLGAEVYGTAGTGKWEATGLDTDHLASSRTADFESAFLAATGGRGVDVVLNSLTGELIDASLRLLPRGGRFIEMGKTDLRDPEQVAAAYEGVRYRDFELMDAGPDRIHAMLTEVLGLFEQGVLTPLPTRGWDLRRAPEAMRFLSQAKHVGKLVLTPPRRLDPDRAVLITGGSGVLAGLVAEHLVAEHGIRHLVMLSRSGDAPDVPGAEVRSVACDVSDRDALAEVLGSLERPLTAVVHTAGVLDDGVLADLTPDRLDQVFGAKADAALHLHELTRDQDLAAFVLFSSAAGSFGAPGQGNYAAANAFLDGLAQHRRAAGLPAQSMAWGMWTQRSGLTARLDDGDVARMARSGMPPLSSEQGLALFDAALATDLAAPVMVRVDHDALRRQETLPPVLRGLVRAPARRAATGAGAGASLGDRLAAMPEAERQRYALDLVRGAAAVVLGHASPDLVEAGKAFRELGFDSLTAVELRNRLTKATGLKLSATLVFDYPTPTVLAGHLLAELAGTRTAAAAPAAAASDELIAIVAMGCRFPGGVSTPEALWELLASGGDAITGLPTDRGWNVSRLYDADPDRAGTSYVREGGFLDAVGEFDAGFFGISPREALAMDPQQRLLLETSWEAFERAGIDPASLKGTPGGVFVGTNSQDYITLLAGDPDAGEGYIATGNSASVVSGRLSYTFGLEGPAVTVDTACSSSLVALHLAGQALRSGECTLALAGGVMVMATPGGFVEFSRQRGLAADGRCKSFGAGADGFGMAEGVGVLLLERLSDARRNGHPVLAVVRGTAVNQDGASNGLTAPNGPSQQRVIRQALANAGLKPSEVDVVEAHGTGTSLGDPIEAQALLATYGQDRDRPLWLGSVKSNIGHTQAAAGVAGIMKMVLAMQHGTLPRTLHADEPSPHIDWATGQVELLTEAREWPDANGPRRAGVSSFGISGTNAHAIIESVPPAAAPAAPPATVVPWLLSGRTPEAVLALAERLRPLTGENPVDIGHTLATRTAFEYRSIVVGRDAEDWTVGLAALDRPVAAGVGRTVFVFPGQGSQWAGMAVELLESSPVFAARFAECERALSPFVDWSLTDVVRSGDFGRVDVVQPVLWAVMVSLAGLWESVGVRPDAVVGHSQGEIAAAVVAGALSLDDGARVVALRSKAITGLAGRGGMVSVPLPVDEVRSLLPDGVSVAAVNGPSSVVISGDPAGLESVLASVERARRVPVDYSSHSVQVEEIREEILRVLAGVSPCEATVPFFSTVDVEWVDGTGLDAEYWYRNLRRTVELEAAVRRLAGAGFGAFIEISAHPVLTMPIEETAEDVDGDTAILAVGTLRRDDGGLRRFMTSLGTAWAHGVDVDSAALYRGGRQVALPTYPFQRERYWLAPPPPEVSTDSWRYRVTWRPAMPEARPLPGTWLAVVPEGHREDAWAAGALRALTERGARVEEYVVPAGTGREELAAALADRARPEGVLSLLALAERPDPAHPGLTAGLALTTVLTQALHDARWTVPLWCLTQGATSAAGDGEPRHPAQAAVWGLGRVIGLEHPEFWGGLVDLPTDHDERSAATFCDVLAGGGDEDQWAVRGGTSLVRRLTRALPDGRPARRAWRPRGTVLLTGATGAVGPYIARWLAAAGAEHLVLAGRRGADVPGAAELIAELAESGTRLEYTGCDVTDRTAVAELVARLDAAGTPVRAVVHAAALIQIASLADTSLTEFEDVVHAKVAGAVHLAELLPDLDALVLFSSIAGVWGSGDHGAYAAANAFLDAYAEHLRGRGTPATSIAWGIWNTPNLVESAAMPGGLDMDRVRRQGLPFIDPQLAVAALQRAMDDDETVLAVAEVDWSRFAPVFTSARPRPLLDEIPEVAAQAREETPAAAPVAAQLSEAELVTLVREQVASVLGHSGADAVDPRRAFRDIGFDSLTAVELRNRLNAATGLRLPTTVVFDHPNVHAVARHLRAELTQDTATPVATVVVAAEDEPIALVGMACRFPGGVNSPEELWELLRAGGDVISDFPADRGWDLDGLYDPDPDKPGTSYTRHGGFLAAAGDFDPVFFGISPREALTMDPQQRLLLETAWEAFERAGIDPESQRGERAGVFVGTGHQGYGANAEVPEALQGQMVTGGSVSVTSGRIAYTFGLEGPAVSVDTACSSSLVAMHLAGQALRSGECSLALAGGVTVMANPEGFIGFSRQRGLAEDGRCKAFADAADGMGMSEGVGMVVLERLSDARRNGHPVLAVIRGSATNQDGASNGLSAPNGLAQQRVIRQALANARLEPSDVYAVEAHGTGTTLGDPIEAQALLATYGQDREEPLWLGSVKSNIGHTQLASGVAGVIKMVLAMRHGILPRTLHVDAPSTHVDWTAGQVELLTEERPWDGPRRAGVSSFGLSGTNAHLILEQAPVEELVSGEAVGAPVASAVVPWVVSGRSVEAVRAGAAGLVPLVDEDLAAVGAALVGRSVFEHRAVVVGESAEEFAAGLRAVAAGEPLAGVAAGVVSATGKAVFVFPGQGSQWAGMAVELLESSAVFAARFAECERALSPFVDWSLTDVVRSGDFGRVDVVQPVLWAVMVSLAGLWESVGVRPDAVVGHSQGEIAAAVVAGALSLEDGARVVALRSKAIRALAGRGGMVSVPLPVDEVRSLLPEGVSVAAVNGPSSVVVAGDPAGLETVLASVERARRVPVDYASHSAHVEEIREELLSVLAAVSPRSAEIPFYSTVTGGLLDTAALDAEYWYRNLRRTVEFEAAVRGLVDAGHSAFVEVSAHPVLTVGIDEAVGDEVVVSGTLRRDEGGLRRFLLSAGELFVRGVGVDFTSFFGGTSAYRDLPTYPFQRQRYWLERSAASGDVSAAGLRGVEHPLLGAALPLADAEGYLFTGRLSLRTHPWLADHAVNGTVLLPGTAFLELAQHAGEQLGCATVEELTLEAPMVLPDRGGLTLQLSAGAPDVSGRRSLNLYAREEDAPADQEWTRHATGALATGGSTADALTGAWPPAGAEPLDTTDLYSRFAEQGYQYGPGFQGLRAAWHRGDEVYAEVALPEAQRDRARRFGLHPALLDAALHALWLAAVGAGPSAGEAGGVRLPFSWGGTSLYASGATTLRVRLTTTGTDEVAITVADAAGSPVATVESLVMRPLAAGQLEAARVRSLYRVDWHRVTADGTVVPPYEVADFTGSDDDVHTVAHRALARVQEWLAAEHEDDRRLVFVTRGAAGPDARDAVHASVWGLVRAAQSEHPDQFVLVDLGPADEVTQWLPAAVAGGEPQVAVRDGAVLAARLVRAAPTGEEPKWDPNGTVLITGAGGVLGGLTARHLVDRHGVRDLVLVGRSGPDPELVAELTAAGARVVAARCDAADRAAMAELIAGVPADRPLTGVVHAAGVLDDAPVMSLTPEQLDRVLRPKADAALLLDELTRGLRLSAFVLFSSASATFGAAGQANYAAANAFLDVLAERRRAEGLPAQSLGWGFWEQRSAMTGGLGDREVARLTSGGVRPIGSADGLALFDAASAMDDAVLVPIHLDLSPRGGRVPPLLRHLVRPAVRRAPAVAEGSADAMTFRQRLEGLPEEARRDSLLDLVRSTVAAVVAYDGPAAVDPEVTFMSLGFDSLMAVELRNRLSATVGTRLTPTLVFDYPTASGLAGHLYDKLGLAPAAAAVAGPEPAGDVDESEVREALAAVSVEQLRTAGVLDVILRLAEEGRQRTTAERIDHIRSMDVDDLVRWASALGNDES</sequence>
<dbReference type="InterPro" id="IPR013968">
    <property type="entry name" value="PKS_KR"/>
</dbReference>
<dbReference type="PANTHER" id="PTHR43775">
    <property type="entry name" value="FATTY ACID SYNTHASE"/>
    <property type="match status" value="1"/>
</dbReference>
<dbReference type="InterPro" id="IPR018201">
    <property type="entry name" value="Ketoacyl_synth_AS"/>
</dbReference>
<keyword evidence="8" id="KW-0012">Acyltransferase</keyword>
<evidence type="ECO:0000313" key="14">
    <source>
        <dbReference type="EMBL" id="CCF23202.1"/>
    </source>
</evidence>
<dbReference type="InterPro" id="IPR001227">
    <property type="entry name" value="Ac_transferase_dom_sf"/>
</dbReference>
<dbReference type="Pfam" id="PF08990">
    <property type="entry name" value="Docking"/>
    <property type="match status" value="1"/>
</dbReference>
<dbReference type="InterPro" id="IPR014031">
    <property type="entry name" value="Ketoacyl_synth_C"/>
</dbReference>
<dbReference type="PROSITE" id="PS52019">
    <property type="entry name" value="PKS_MFAS_DH"/>
    <property type="match status" value="3"/>
</dbReference>
<dbReference type="SMART" id="SM00823">
    <property type="entry name" value="PKS_PP"/>
    <property type="match status" value="4"/>
</dbReference>
<dbReference type="Pfam" id="PF14765">
    <property type="entry name" value="PS-DH"/>
    <property type="match status" value="3"/>
</dbReference>
<dbReference type="InterPro" id="IPR006162">
    <property type="entry name" value="Ppantetheine_attach_site"/>
</dbReference>
<feature type="region of interest" description="N-terminal hotdog fold" evidence="9">
    <location>
        <begin position="2590"/>
        <end position="2715"/>
    </location>
</feature>
<proteinExistence type="predicted"/>
<comment type="pathway">
    <text evidence="2">Antibiotic biosynthesis.</text>
</comment>
<dbReference type="Gene3D" id="3.40.50.720">
    <property type="entry name" value="NAD(P)-binding Rossmann-like Domain"/>
    <property type="match status" value="5"/>
</dbReference>
<dbReference type="Pfam" id="PF16197">
    <property type="entry name" value="KAsynt_C_assoc"/>
    <property type="match status" value="4"/>
</dbReference>
<gene>
    <name evidence="14" type="primary">hca C</name>
</gene>
<feature type="active site" description="Proton acceptor; for dehydratase activity" evidence="9">
    <location>
        <position position="6038"/>
    </location>
</feature>
<feature type="domain" description="PKS/mFAS DH" evidence="13">
    <location>
        <begin position="2590"/>
        <end position="2865"/>
    </location>
</feature>
<evidence type="ECO:0000256" key="8">
    <source>
        <dbReference type="ARBA" id="ARBA00023315"/>
    </source>
</evidence>
<dbReference type="InterPro" id="IPR020843">
    <property type="entry name" value="ER"/>
</dbReference>
<dbReference type="InterPro" id="IPR013154">
    <property type="entry name" value="ADH-like_N"/>
</dbReference>
<evidence type="ECO:0000256" key="9">
    <source>
        <dbReference type="PROSITE-ProRule" id="PRU01363"/>
    </source>
</evidence>
<evidence type="ECO:0000256" key="3">
    <source>
        <dbReference type="ARBA" id="ARBA00022450"/>
    </source>
</evidence>
<dbReference type="GO" id="GO:0016491">
    <property type="term" value="F:oxidoreductase activity"/>
    <property type="evidence" value="ECO:0007669"/>
    <property type="project" value="InterPro"/>
</dbReference>
<dbReference type="GO" id="GO:0008270">
    <property type="term" value="F:zinc ion binding"/>
    <property type="evidence" value="ECO:0007669"/>
    <property type="project" value="InterPro"/>
</dbReference>
<evidence type="ECO:0000259" key="11">
    <source>
        <dbReference type="PROSITE" id="PS50075"/>
    </source>
</evidence>